<dbReference type="PIRSF" id="PIRSF036704">
    <property type="entry name" value="UCP036704"/>
    <property type="match status" value="1"/>
</dbReference>
<dbReference type="AlphaFoldDB" id="A0A7X3LYE4"/>
<dbReference type="InterPro" id="IPR014177">
    <property type="entry name" value="Formate_DH_TAT-contain"/>
</dbReference>
<keyword evidence="2" id="KW-1185">Reference proteome</keyword>
<accession>A0A7X3LYE4</accession>
<evidence type="ECO:0000313" key="1">
    <source>
        <dbReference type="EMBL" id="MXN67390.1"/>
    </source>
</evidence>
<dbReference type="NCBIfam" id="TIGR02811">
    <property type="entry name" value="formate_TAT"/>
    <property type="match status" value="1"/>
</dbReference>
<protein>
    <submittedName>
        <fullName evidence="1">Twin-arginine translocation signal domain-containing protein</fullName>
    </submittedName>
</protein>
<gene>
    <name evidence="1" type="ORF">GR183_20985</name>
</gene>
<comment type="caution">
    <text evidence="1">The sequence shown here is derived from an EMBL/GenBank/DDBJ whole genome shotgun (WGS) entry which is preliminary data.</text>
</comment>
<dbReference type="NCBIfam" id="TIGR01409">
    <property type="entry name" value="TAT_signal_seq"/>
    <property type="match status" value="1"/>
</dbReference>
<dbReference type="EMBL" id="WUMV01000010">
    <property type="protein sequence ID" value="MXN67390.1"/>
    <property type="molecule type" value="Genomic_DNA"/>
</dbReference>
<dbReference type="RefSeq" id="WP_160777630.1">
    <property type="nucleotide sequence ID" value="NZ_WUMV01000010.1"/>
</dbReference>
<reference evidence="1 2" key="1">
    <citation type="submission" date="2019-12" db="EMBL/GenBank/DDBJ databases">
        <authorList>
            <person name="Li M."/>
        </authorList>
    </citation>
    <scope>NUCLEOTIDE SEQUENCE [LARGE SCALE GENOMIC DNA]</scope>
    <source>
        <strain evidence="1 2">GBMRC 2046</strain>
    </source>
</reference>
<dbReference type="Proteomes" id="UP000433101">
    <property type="component" value="Unassembled WGS sequence"/>
</dbReference>
<name>A0A7X3LYE4_9HYPH</name>
<dbReference type="PROSITE" id="PS51318">
    <property type="entry name" value="TAT"/>
    <property type="match status" value="1"/>
</dbReference>
<evidence type="ECO:0000313" key="2">
    <source>
        <dbReference type="Proteomes" id="UP000433101"/>
    </source>
</evidence>
<proteinExistence type="predicted"/>
<dbReference type="InterPro" id="IPR019546">
    <property type="entry name" value="TAT_signal_bac_arc"/>
</dbReference>
<sequence length="64" mass="6724">MTKKVEKVDTDRRGFMKLAAIGAAAGGATLASGKASAEEAPKSATAAGYRESEHVKTFYKSARF</sequence>
<dbReference type="InterPro" id="IPR006311">
    <property type="entry name" value="TAT_signal"/>
</dbReference>
<organism evidence="1 2">
    <name type="scientific">Stappia sediminis</name>
    <dbReference type="NCBI Taxonomy" id="2692190"/>
    <lineage>
        <taxon>Bacteria</taxon>
        <taxon>Pseudomonadati</taxon>
        <taxon>Pseudomonadota</taxon>
        <taxon>Alphaproteobacteria</taxon>
        <taxon>Hyphomicrobiales</taxon>
        <taxon>Stappiaceae</taxon>
        <taxon>Stappia</taxon>
    </lineage>
</organism>